<evidence type="ECO:0000313" key="3">
    <source>
        <dbReference type="EMBL" id="MBE7701032.1"/>
    </source>
</evidence>
<sequence length="150" mass="15473">MSDPTPVGAPAGTPLGEPAARTQALRPAPQRGSLRVADKVVEKVTRAAVLGVPGVAPVATTAGTVGRALGRSYPHVACSRSGDRARVRLEVALVWPSPAADVVRAVCAAVSDQLLTFAGVHVDEVRTTVARIVDPSDVETSGPTKEPRVR</sequence>
<feature type="region of interest" description="Disordered" evidence="2">
    <location>
        <begin position="1"/>
        <end position="32"/>
    </location>
</feature>
<reference evidence="3 4" key="1">
    <citation type="submission" date="2020-08" db="EMBL/GenBank/DDBJ databases">
        <title>A Genomic Blueprint of the Chicken Gut Microbiome.</title>
        <authorList>
            <person name="Gilroy R."/>
            <person name="Ravi A."/>
            <person name="Getino M."/>
            <person name="Pursley I."/>
            <person name="Horton D.L."/>
            <person name="Alikhan N.-F."/>
            <person name="Baker D."/>
            <person name="Gharbi K."/>
            <person name="Hall N."/>
            <person name="Watson M."/>
            <person name="Adriaenssens E.M."/>
            <person name="Foster-Nyarko E."/>
            <person name="Jarju S."/>
            <person name="Secka A."/>
            <person name="Antonio M."/>
            <person name="Oren A."/>
            <person name="Chaudhuri R."/>
            <person name="La Ragione R.M."/>
            <person name="Hildebrand F."/>
            <person name="Pallen M.J."/>
        </authorList>
    </citation>
    <scope>NUCLEOTIDE SEQUENCE [LARGE SCALE GENOMIC DNA]</scope>
    <source>
        <strain evidence="3 4">Sa1BUA8</strain>
    </source>
</reference>
<dbReference type="RefSeq" id="WP_193720294.1">
    <property type="nucleotide sequence ID" value="NZ_JACSPN010000015.1"/>
</dbReference>
<organism evidence="3 4">
    <name type="scientific">Oerskovia douganii</name>
    <dbReference type="NCBI Taxonomy" id="2762210"/>
    <lineage>
        <taxon>Bacteria</taxon>
        <taxon>Bacillati</taxon>
        <taxon>Actinomycetota</taxon>
        <taxon>Actinomycetes</taxon>
        <taxon>Micrococcales</taxon>
        <taxon>Cellulomonadaceae</taxon>
        <taxon>Oerskovia</taxon>
    </lineage>
</organism>
<dbReference type="Proteomes" id="UP000822993">
    <property type="component" value="Unassembled WGS sequence"/>
</dbReference>
<accession>A0A9D5YZJ8</accession>
<comment type="caution">
    <text evidence="3">The sequence shown here is derived from an EMBL/GenBank/DDBJ whole genome shotgun (WGS) entry which is preliminary data.</text>
</comment>
<protein>
    <submittedName>
        <fullName evidence="3">Asp23/Gls24 family envelope stress response protein</fullName>
    </submittedName>
</protein>
<dbReference type="InterPro" id="IPR005531">
    <property type="entry name" value="Asp23"/>
</dbReference>
<evidence type="ECO:0000256" key="1">
    <source>
        <dbReference type="ARBA" id="ARBA00005721"/>
    </source>
</evidence>
<dbReference type="EMBL" id="JACSPN010000015">
    <property type="protein sequence ID" value="MBE7701032.1"/>
    <property type="molecule type" value="Genomic_DNA"/>
</dbReference>
<proteinExistence type="inferred from homology"/>
<dbReference type="AlphaFoldDB" id="A0A9D5YZJ8"/>
<gene>
    <name evidence="3" type="ORF">H9623_12050</name>
</gene>
<dbReference type="Pfam" id="PF03780">
    <property type="entry name" value="Asp23"/>
    <property type="match status" value="1"/>
</dbReference>
<keyword evidence="4" id="KW-1185">Reference proteome</keyword>
<name>A0A9D5YZJ8_9CELL</name>
<evidence type="ECO:0000313" key="4">
    <source>
        <dbReference type="Proteomes" id="UP000822993"/>
    </source>
</evidence>
<evidence type="ECO:0000256" key="2">
    <source>
        <dbReference type="SAM" id="MobiDB-lite"/>
    </source>
</evidence>
<comment type="similarity">
    <text evidence="1">Belongs to the asp23 family.</text>
</comment>